<keyword evidence="4" id="KW-1185">Reference proteome</keyword>
<dbReference type="EMBL" id="LSRX01000238">
    <property type="protein sequence ID" value="OLQ03360.1"/>
    <property type="molecule type" value="Genomic_DNA"/>
</dbReference>
<protein>
    <submittedName>
        <fullName evidence="3">Uncharacterized protein</fullName>
    </submittedName>
</protein>
<evidence type="ECO:0000256" key="1">
    <source>
        <dbReference type="SAM" id="Coils"/>
    </source>
</evidence>
<feature type="coiled-coil region" evidence="1">
    <location>
        <begin position="618"/>
        <end position="645"/>
    </location>
</feature>
<dbReference type="Proteomes" id="UP000186817">
    <property type="component" value="Unassembled WGS sequence"/>
</dbReference>
<dbReference type="SUPFAM" id="SSF52540">
    <property type="entry name" value="P-loop containing nucleoside triphosphate hydrolases"/>
    <property type="match status" value="1"/>
</dbReference>
<gene>
    <name evidence="3" type="ORF">AK812_SmicGene13710</name>
</gene>
<organism evidence="3 4">
    <name type="scientific">Symbiodinium microadriaticum</name>
    <name type="common">Dinoflagellate</name>
    <name type="synonym">Zooxanthella microadriatica</name>
    <dbReference type="NCBI Taxonomy" id="2951"/>
    <lineage>
        <taxon>Eukaryota</taxon>
        <taxon>Sar</taxon>
        <taxon>Alveolata</taxon>
        <taxon>Dinophyceae</taxon>
        <taxon>Suessiales</taxon>
        <taxon>Symbiodiniaceae</taxon>
        <taxon>Symbiodinium</taxon>
    </lineage>
</organism>
<name>A0A1Q9E7G8_SYMMI</name>
<comment type="caution">
    <text evidence="3">The sequence shown here is derived from an EMBL/GenBank/DDBJ whole genome shotgun (WGS) entry which is preliminary data.</text>
</comment>
<proteinExistence type="predicted"/>
<keyword evidence="2" id="KW-1133">Transmembrane helix</keyword>
<feature type="transmembrane region" description="Helical" evidence="2">
    <location>
        <begin position="206"/>
        <end position="225"/>
    </location>
</feature>
<sequence>MLMHLISFIHYLNFEFISNSYIYRRTQARLLDFGLDDMESVYSSSESKSPWLSYTENVGAALWFVVARAEPGQWRARMIRCCTGVGRNQGHAQATPRGDGQINDEEFDKITVMAASTGSMRKAAGARSAILGLRRTYSELSDEPEDPSEPWLGQRLRPKVAGHEDHAHASDAAVDEVGIIATSVVVLATPHAQMGSGEGITLRTDIGALICGAMVFVGMFMMALLEICTTRGGSSVEILLVYLQIAIHVDALGLGCAGAGELGAMALLGHATWLLAQQSGYSSEFARLLLLAVGSPVEIDGPGTKRSALDAALDWLPEWIRCATRRRHACINDDLEGSDLNLAMRHSTRREDNRSTLINALRDPTRSGRAEAGLHSRGITKEITAYVGTPISGIPVDYLDTPGVGDTDVTPMKVLTMIEQELMTDELGCSDSIDGVIVTTPIPDGRVKLGAQVVQLLVEHGFLGEEKWRNIILVGTKADRATPEELDLFRTDRRDAAGQVVGGHGTFVMTSRDNYGELRKAIAALPNMSLGNRQGKVKYATPDPSLMAEKFSEKLGLSKEFEAKIAEQMEEKSQQYQFFEGFTLAQERSHHEHALLAETKDSHEGLLVEMRLAGPAERAKLEAERDILERQLQQEKANLRIALQQSRPRNYAFAPNTRRAMAFSTGCKCLECGEELLYKKRLASVCIVLLRY</sequence>
<dbReference type="OrthoDB" id="8954335at2759"/>
<reference evidence="3 4" key="1">
    <citation type="submission" date="2016-02" db="EMBL/GenBank/DDBJ databases">
        <title>Genome analysis of coral dinoflagellate symbionts highlights evolutionary adaptations to a symbiotic lifestyle.</title>
        <authorList>
            <person name="Aranda M."/>
            <person name="Li Y."/>
            <person name="Liew Y.J."/>
            <person name="Baumgarten S."/>
            <person name="Simakov O."/>
            <person name="Wilson M."/>
            <person name="Piel J."/>
            <person name="Ashoor H."/>
            <person name="Bougouffa S."/>
            <person name="Bajic V.B."/>
            <person name="Ryu T."/>
            <person name="Ravasi T."/>
            <person name="Bayer T."/>
            <person name="Micklem G."/>
            <person name="Kim H."/>
            <person name="Bhak J."/>
            <person name="Lajeunesse T.C."/>
            <person name="Voolstra C.R."/>
        </authorList>
    </citation>
    <scope>NUCLEOTIDE SEQUENCE [LARGE SCALE GENOMIC DNA]</scope>
    <source>
        <strain evidence="3 4">CCMP2467</strain>
    </source>
</reference>
<evidence type="ECO:0000256" key="2">
    <source>
        <dbReference type="SAM" id="Phobius"/>
    </source>
</evidence>
<keyword evidence="2" id="KW-0472">Membrane</keyword>
<keyword evidence="2" id="KW-0812">Transmembrane</keyword>
<evidence type="ECO:0000313" key="3">
    <source>
        <dbReference type="EMBL" id="OLQ03360.1"/>
    </source>
</evidence>
<dbReference type="CDD" id="cd00882">
    <property type="entry name" value="Ras_like_GTPase"/>
    <property type="match status" value="1"/>
</dbReference>
<keyword evidence="1" id="KW-0175">Coiled coil</keyword>
<dbReference type="Gene3D" id="3.40.50.300">
    <property type="entry name" value="P-loop containing nucleotide triphosphate hydrolases"/>
    <property type="match status" value="1"/>
</dbReference>
<dbReference type="InterPro" id="IPR027417">
    <property type="entry name" value="P-loop_NTPase"/>
</dbReference>
<accession>A0A1Q9E7G8</accession>
<dbReference type="AlphaFoldDB" id="A0A1Q9E7G8"/>
<evidence type="ECO:0000313" key="4">
    <source>
        <dbReference type="Proteomes" id="UP000186817"/>
    </source>
</evidence>